<evidence type="ECO:0000256" key="4">
    <source>
        <dbReference type="ARBA" id="ARBA00010550"/>
    </source>
</evidence>
<evidence type="ECO:0000256" key="10">
    <source>
        <dbReference type="ARBA" id="ARBA00022741"/>
    </source>
</evidence>
<dbReference type="InterPro" id="IPR005936">
    <property type="entry name" value="FtsH"/>
</dbReference>
<dbReference type="HAMAP" id="MF_01458">
    <property type="entry name" value="FtsH"/>
    <property type="match status" value="1"/>
</dbReference>
<dbReference type="PANTHER" id="PTHR23076">
    <property type="entry name" value="METALLOPROTEASE M41 FTSH"/>
    <property type="match status" value="1"/>
</dbReference>
<evidence type="ECO:0000256" key="12">
    <source>
        <dbReference type="ARBA" id="ARBA00022833"/>
    </source>
</evidence>
<evidence type="ECO:0000256" key="15">
    <source>
        <dbReference type="ARBA" id="ARBA00022989"/>
    </source>
</evidence>
<dbReference type="GO" id="GO:0004222">
    <property type="term" value="F:metalloendopeptidase activity"/>
    <property type="evidence" value="ECO:0007669"/>
    <property type="project" value="InterPro"/>
</dbReference>
<dbReference type="FunFam" id="1.10.8.60:FF:000001">
    <property type="entry name" value="ATP-dependent zinc metalloprotease FtsH"/>
    <property type="match status" value="1"/>
</dbReference>
<dbReference type="CDD" id="cd19501">
    <property type="entry name" value="RecA-like_FtsH"/>
    <property type="match status" value="1"/>
</dbReference>
<dbReference type="AlphaFoldDB" id="A0A218W879"/>
<dbReference type="InterPro" id="IPR000642">
    <property type="entry name" value="Peptidase_M41"/>
</dbReference>
<keyword evidence="18" id="KW-0472">Membrane</keyword>
<dbReference type="Pfam" id="PF01434">
    <property type="entry name" value="Peptidase_M41"/>
    <property type="match status" value="1"/>
</dbReference>
<dbReference type="InterPro" id="IPR003593">
    <property type="entry name" value="AAA+_ATPase"/>
</dbReference>
<dbReference type="EMBL" id="MTKT01004939">
    <property type="protein sequence ID" value="OWM68753.1"/>
    <property type="molecule type" value="Genomic_DNA"/>
</dbReference>
<evidence type="ECO:0000256" key="14">
    <source>
        <dbReference type="ARBA" id="ARBA00022946"/>
    </source>
</evidence>
<dbReference type="InterPro" id="IPR003960">
    <property type="entry name" value="ATPase_AAA_CS"/>
</dbReference>
<comment type="subcellular location">
    <subcellularLocation>
        <location evidence="19">Plastid</location>
        <location evidence="19">Chloroplast thylakoid membrane</location>
        <topology evidence="19">Multi-pass membrane protein</topology>
        <orientation evidence="19">Stromal side</orientation>
    </subcellularLocation>
</comment>
<evidence type="ECO:0000256" key="8">
    <source>
        <dbReference type="ARBA" id="ARBA00022692"/>
    </source>
</evidence>
<keyword evidence="13" id="KW-0067">ATP-binding</keyword>
<feature type="region of interest" description="Disordered" evidence="20">
    <location>
        <begin position="229"/>
        <end position="251"/>
    </location>
</feature>
<feature type="compositionally biased region" description="Polar residues" evidence="20">
    <location>
        <begin position="113"/>
        <end position="129"/>
    </location>
</feature>
<dbReference type="SUPFAM" id="SSF140990">
    <property type="entry name" value="FtsH protease domain-like"/>
    <property type="match status" value="1"/>
</dbReference>
<evidence type="ECO:0000256" key="6">
    <source>
        <dbReference type="ARBA" id="ARBA00022640"/>
    </source>
</evidence>
<comment type="caution">
    <text evidence="22">The sequence shown here is derived from an EMBL/GenBank/DDBJ whole genome shotgun (WGS) entry which is preliminary data.</text>
</comment>
<dbReference type="Gene3D" id="3.30.720.210">
    <property type="match status" value="1"/>
</dbReference>
<dbReference type="PROSITE" id="PS00674">
    <property type="entry name" value="AAA"/>
    <property type="match status" value="1"/>
</dbReference>
<comment type="function">
    <text evidence="2">Probable ATP-dependent zinc metallopeptidase.</text>
</comment>
<evidence type="ECO:0000256" key="5">
    <source>
        <dbReference type="ARBA" id="ARBA00022528"/>
    </source>
</evidence>
<dbReference type="Pfam" id="PF06480">
    <property type="entry name" value="FtsH_ext"/>
    <property type="match status" value="1"/>
</dbReference>
<evidence type="ECO:0000256" key="7">
    <source>
        <dbReference type="ARBA" id="ARBA00022670"/>
    </source>
</evidence>
<feature type="region of interest" description="Disordered" evidence="20">
    <location>
        <begin position="87"/>
        <end position="140"/>
    </location>
</feature>
<dbReference type="FunFam" id="1.20.58.760:FF:000006">
    <property type="entry name" value="ATP-dependent zinc metalloprotease FTSH 7, chloroplastic"/>
    <property type="match status" value="1"/>
</dbReference>
<comment type="similarity">
    <text evidence="3">In the C-terminal section; belongs to the peptidase M41 family.</text>
</comment>
<dbReference type="SMART" id="SM00382">
    <property type="entry name" value="AAA"/>
    <property type="match status" value="1"/>
</dbReference>
<feature type="domain" description="AAA+ ATPase" evidence="21">
    <location>
        <begin position="381"/>
        <end position="521"/>
    </location>
</feature>
<keyword evidence="11" id="KW-0378">Hydrolase</keyword>
<comment type="similarity">
    <text evidence="4">In the N-terminal section; belongs to the AAA ATPase family.</text>
</comment>
<comment type="cofactor">
    <cofactor evidence="1">
        <name>Zn(2+)</name>
        <dbReference type="ChEBI" id="CHEBI:29105"/>
    </cofactor>
</comment>
<dbReference type="NCBIfam" id="TIGR01241">
    <property type="entry name" value="FtsH_fam"/>
    <property type="match status" value="1"/>
</dbReference>
<dbReference type="GO" id="GO:0008270">
    <property type="term" value="F:zinc ion binding"/>
    <property type="evidence" value="ECO:0007669"/>
    <property type="project" value="InterPro"/>
</dbReference>
<evidence type="ECO:0000256" key="18">
    <source>
        <dbReference type="ARBA" id="ARBA00023136"/>
    </source>
</evidence>
<evidence type="ECO:0000313" key="23">
    <source>
        <dbReference type="Proteomes" id="UP000197138"/>
    </source>
</evidence>
<keyword evidence="17" id="KW-0793">Thylakoid</keyword>
<keyword evidence="7" id="KW-0645">Protease</keyword>
<gene>
    <name evidence="22" type="ORF">CDL15_Pgr024940</name>
</gene>
<evidence type="ECO:0000256" key="19">
    <source>
        <dbReference type="ARBA" id="ARBA00060401"/>
    </source>
</evidence>
<dbReference type="Gene3D" id="1.20.58.760">
    <property type="entry name" value="Peptidase M41"/>
    <property type="match status" value="1"/>
</dbReference>
<dbReference type="Pfam" id="PF00004">
    <property type="entry name" value="AAA"/>
    <property type="match status" value="1"/>
</dbReference>
<keyword evidence="12" id="KW-0862">Zinc</keyword>
<dbReference type="GO" id="GO:0009535">
    <property type="term" value="C:chloroplast thylakoid membrane"/>
    <property type="evidence" value="ECO:0007669"/>
    <property type="project" value="UniProtKB-SubCell"/>
</dbReference>
<dbReference type="GO" id="GO:0005524">
    <property type="term" value="F:ATP binding"/>
    <property type="evidence" value="ECO:0007669"/>
    <property type="project" value="UniProtKB-KW"/>
</dbReference>
<dbReference type="GO" id="GO:0006508">
    <property type="term" value="P:proteolysis"/>
    <property type="evidence" value="ECO:0007669"/>
    <property type="project" value="UniProtKB-KW"/>
</dbReference>
<evidence type="ECO:0000256" key="20">
    <source>
        <dbReference type="SAM" id="MobiDB-lite"/>
    </source>
</evidence>
<dbReference type="GO" id="GO:0004176">
    <property type="term" value="F:ATP-dependent peptidase activity"/>
    <property type="evidence" value="ECO:0007669"/>
    <property type="project" value="InterPro"/>
</dbReference>
<keyword evidence="10" id="KW-0547">Nucleotide-binding</keyword>
<evidence type="ECO:0000256" key="3">
    <source>
        <dbReference type="ARBA" id="ARBA00010044"/>
    </source>
</evidence>
<evidence type="ECO:0000256" key="17">
    <source>
        <dbReference type="ARBA" id="ARBA00023078"/>
    </source>
</evidence>
<dbReference type="Gene3D" id="1.10.8.60">
    <property type="match status" value="1"/>
</dbReference>
<organism evidence="22 23">
    <name type="scientific">Punica granatum</name>
    <name type="common">Pomegranate</name>
    <dbReference type="NCBI Taxonomy" id="22663"/>
    <lineage>
        <taxon>Eukaryota</taxon>
        <taxon>Viridiplantae</taxon>
        <taxon>Streptophyta</taxon>
        <taxon>Embryophyta</taxon>
        <taxon>Tracheophyta</taxon>
        <taxon>Spermatophyta</taxon>
        <taxon>Magnoliopsida</taxon>
        <taxon>eudicotyledons</taxon>
        <taxon>Gunneridae</taxon>
        <taxon>Pentapetalae</taxon>
        <taxon>rosids</taxon>
        <taxon>malvids</taxon>
        <taxon>Myrtales</taxon>
        <taxon>Lythraceae</taxon>
        <taxon>Punica</taxon>
    </lineage>
</organism>
<dbReference type="PANTHER" id="PTHR23076:SF49">
    <property type="entry name" value="ATP-DEPENDENT ZINC METALLOPROTEASE FTSH 7, CHLOROPLASTIC"/>
    <property type="match status" value="1"/>
</dbReference>
<evidence type="ECO:0000256" key="11">
    <source>
        <dbReference type="ARBA" id="ARBA00022801"/>
    </source>
</evidence>
<dbReference type="SUPFAM" id="SSF52540">
    <property type="entry name" value="P-loop containing nucleoside triphosphate hydrolases"/>
    <property type="match status" value="1"/>
</dbReference>
<dbReference type="InterPro" id="IPR027417">
    <property type="entry name" value="P-loop_NTPase"/>
</dbReference>
<proteinExistence type="inferred from homology"/>
<sequence>MASIESLRPAVHRKIYSNSRSNLHYSRGSSLFWRQSRVFHPNWNRVAMSSTSSLPVRLIGSKEPSSSRRFNLWGGFLQNHGLRDSKILANSQDGDSPASPTPTPTEKSEAKSGETQGVNVNQSSPTSGSNRRREKQGKRSWLWPKGGKWHWQPIIQAQEIGILLLQLGIVMFVMRLLRPGIPLPGSDPKAPVTYISVPYSDFLSKINSNQVKKVEVDGVHIMFKLKSKPGKGVSQAGSPSSPLQDSESLMRSVSPTKRIIYTTTRPNDIKTPYEKMLENQVEFGSPDKRSGGFLNSALIAMFYVTVLAGLLHRFPVSFSQHTAGQLRNRKSAGAGGAKASDHGETITFADVAGVDEAKEELEEIVEFLRSPDRYVRLGARPPRGVLLVGLPGTGKTLLAKAVAGEAEVPFISCSASEFVELYVGMGASRVRDLFARAKKEAPSIIFIDEIDAVAKGRDGKFRIVSNDEREQTLNQLLTEMDGFDSSSAVIVLGATNRSDVLDPALRRPGRFDRIVTVEAPDRTGREAILKVHVTKKELPLAEDVELSDIASMTTGFTGADLANLVNEAALLAGRQNKLVVEKIDFIQAVERSIAGIEKKTAKLKGSERAVVARHEAGHAVVGTAVAHLLPGQPRVEKLSILPRSGGALGYTYIPPTSEDRYLLFVDELRGRLVTLLGGRAAEEVIYSGRVSTGALDDIRRATDMAYKAIAEYGLSQTIGPLSLATLSGGGMDDSGGLPWGRDQGHLVDLVQREVKALLQSALDVALSVIRANPDVLEGLGAQLEEKEKVEGEELQRWLNSVVAPSELQFFIRGSQETLLPLQTGFR</sequence>
<evidence type="ECO:0000256" key="1">
    <source>
        <dbReference type="ARBA" id="ARBA00001947"/>
    </source>
</evidence>
<keyword evidence="9" id="KW-0479">Metal-binding</keyword>
<protein>
    <recommendedName>
        <fullName evidence="21">AAA+ ATPase domain-containing protein</fullName>
    </recommendedName>
</protein>
<keyword evidence="16" id="KW-0482">Metalloprotease</keyword>
<evidence type="ECO:0000256" key="2">
    <source>
        <dbReference type="ARBA" id="ARBA00003497"/>
    </source>
</evidence>
<name>A0A218W879_PUNGR</name>
<evidence type="ECO:0000259" key="21">
    <source>
        <dbReference type="SMART" id="SM00382"/>
    </source>
</evidence>
<dbReference type="Gene3D" id="3.40.50.300">
    <property type="entry name" value="P-loop containing nucleotide triphosphate hydrolases"/>
    <property type="match status" value="1"/>
</dbReference>
<dbReference type="InterPro" id="IPR041569">
    <property type="entry name" value="AAA_lid_3"/>
</dbReference>
<dbReference type="GO" id="GO:0016887">
    <property type="term" value="F:ATP hydrolysis activity"/>
    <property type="evidence" value="ECO:0007669"/>
    <property type="project" value="InterPro"/>
</dbReference>
<reference evidence="23" key="1">
    <citation type="journal article" date="2017" name="Plant J.">
        <title>The pomegranate (Punica granatum L.) genome and the genomics of punicalagin biosynthesis.</title>
        <authorList>
            <person name="Qin G."/>
            <person name="Xu C."/>
            <person name="Ming R."/>
            <person name="Tang H."/>
            <person name="Guyot R."/>
            <person name="Kramer E.M."/>
            <person name="Hu Y."/>
            <person name="Yi X."/>
            <person name="Qi Y."/>
            <person name="Xu X."/>
            <person name="Gao Z."/>
            <person name="Pan H."/>
            <person name="Jian J."/>
            <person name="Tian Y."/>
            <person name="Yue Z."/>
            <person name="Xu Y."/>
        </authorList>
    </citation>
    <scope>NUCLEOTIDE SEQUENCE [LARGE SCALE GENOMIC DNA]</scope>
    <source>
        <strain evidence="23">cv. Dabenzi</strain>
    </source>
</reference>
<keyword evidence="5" id="KW-0150">Chloroplast</keyword>
<dbReference type="FunFam" id="3.40.50.300:FF:000352">
    <property type="entry name" value="ATP-dependent zinc metalloprotease FTSH 7, chloroplastic"/>
    <property type="match status" value="1"/>
</dbReference>
<evidence type="ECO:0000256" key="13">
    <source>
        <dbReference type="ARBA" id="ARBA00022840"/>
    </source>
</evidence>
<dbReference type="Pfam" id="PF17862">
    <property type="entry name" value="AAA_lid_3"/>
    <property type="match status" value="1"/>
</dbReference>
<dbReference type="Proteomes" id="UP000197138">
    <property type="component" value="Unassembled WGS sequence"/>
</dbReference>
<accession>A0A218W879</accession>
<evidence type="ECO:0000256" key="9">
    <source>
        <dbReference type="ARBA" id="ARBA00022723"/>
    </source>
</evidence>
<keyword evidence="14" id="KW-0809">Transit peptide</keyword>
<evidence type="ECO:0000256" key="16">
    <source>
        <dbReference type="ARBA" id="ARBA00023049"/>
    </source>
</evidence>
<feature type="compositionally biased region" description="Polar residues" evidence="20">
    <location>
        <begin position="235"/>
        <end position="251"/>
    </location>
</feature>
<keyword evidence="6" id="KW-0934">Plastid</keyword>
<keyword evidence="15" id="KW-1133">Transmembrane helix</keyword>
<evidence type="ECO:0000313" key="22">
    <source>
        <dbReference type="EMBL" id="OWM68753.1"/>
    </source>
</evidence>
<dbReference type="InterPro" id="IPR037219">
    <property type="entry name" value="Peptidase_M41-like"/>
</dbReference>
<keyword evidence="8" id="KW-0812">Transmembrane</keyword>
<dbReference type="InterPro" id="IPR011546">
    <property type="entry name" value="Pept_M41_FtsH_extracell"/>
</dbReference>
<dbReference type="InterPro" id="IPR003959">
    <property type="entry name" value="ATPase_AAA_core"/>
</dbReference>